<protein>
    <submittedName>
        <fullName evidence="3">PH domain-containing protein</fullName>
    </submittedName>
</protein>
<dbReference type="PANTHER" id="PTHR37938:SF1">
    <property type="entry name" value="BLL0215 PROTEIN"/>
    <property type="match status" value="1"/>
</dbReference>
<dbReference type="Proteomes" id="UP001596189">
    <property type="component" value="Unassembled WGS sequence"/>
</dbReference>
<feature type="domain" description="YdbS-like PH" evidence="2">
    <location>
        <begin position="77"/>
        <end position="152"/>
    </location>
</feature>
<feature type="transmembrane region" description="Helical" evidence="1">
    <location>
        <begin position="21"/>
        <end position="41"/>
    </location>
</feature>
<sequence>MSYARLLSDDEHVELDLHPHWKTLVVPVLVLLVIVPVASYLTARVPEGTSQTGLRVGIIVVAAILLFLGTLRHVIRWATTHYIVTDRRLITRHGLIARNGRDMPLTRINDISFSHTVIERVLGCGTLVVESAGERGQLLLRDVPGVEMVQRRLYELADDALAARDDGGLHDRHDA</sequence>
<evidence type="ECO:0000313" key="4">
    <source>
        <dbReference type="Proteomes" id="UP001596189"/>
    </source>
</evidence>
<dbReference type="PANTHER" id="PTHR37938">
    <property type="entry name" value="BLL0215 PROTEIN"/>
    <property type="match status" value="1"/>
</dbReference>
<dbReference type="InterPro" id="IPR005182">
    <property type="entry name" value="YdbS-like_PH"/>
</dbReference>
<keyword evidence="1" id="KW-0472">Membrane</keyword>
<reference evidence="4" key="1">
    <citation type="journal article" date="2019" name="Int. J. Syst. Evol. Microbiol.">
        <title>The Global Catalogue of Microorganisms (GCM) 10K type strain sequencing project: providing services to taxonomists for standard genome sequencing and annotation.</title>
        <authorList>
            <consortium name="The Broad Institute Genomics Platform"/>
            <consortium name="The Broad Institute Genome Sequencing Center for Infectious Disease"/>
            <person name="Wu L."/>
            <person name="Ma J."/>
        </authorList>
    </citation>
    <scope>NUCLEOTIDE SEQUENCE [LARGE SCALE GENOMIC DNA]</scope>
    <source>
        <strain evidence="4">KACC 14249</strain>
    </source>
</reference>
<organism evidence="3 4">
    <name type="scientific">Angustibacter luteus</name>
    <dbReference type="NCBI Taxonomy" id="658456"/>
    <lineage>
        <taxon>Bacteria</taxon>
        <taxon>Bacillati</taxon>
        <taxon>Actinomycetota</taxon>
        <taxon>Actinomycetes</taxon>
        <taxon>Kineosporiales</taxon>
        <taxon>Kineosporiaceae</taxon>
    </lineage>
</organism>
<keyword evidence="4" id="KW-1185">Reference proteome</keyword>
<evidence type="ECO:0000259" key="2">
    <source>
        <dbReference type="Pfam" id="PF03703"/>
    </source>
</evidence>
<dbReference type="EMBL" id="JBHSRD010000004">
    <property type="protein sequence ID" value="MFC6008158.1"/>
    <property type="molecule type" value="Genomic_DNA"/>
</dbReference>
<name>A0ABW1JHE9_9ACTN</name>
<evidence type="ECO:0000313" key="3">
    <source>
        <dbReference type="EMBL" id="MFC6008158.1"/>
    </source>
</evidence>
<keyword evidence="1" id="KW-1133">Transmembrane helix</keyword>
<comment type="caution">
    <text evidence="3">The sequence shown here is derived from an EMBL/GenBank/DDBJ whole genome shotgun (WGS) entry which is preliminary data.</text>
</comment>
<proteinExistence type="predicted"/>
<dbReference type="Pfam" id="PF03703">
    <property type="entry name" value="bPH_2"/>
    <property type="match status" value="1"/>
</dbReference>
<evidence type="ECO:0000256" key="1">
    <source>
        <dbReference type="SAM" id="Phobius"/>
    </source>
</evidence>
<keyword evidence="1" id="KW-0812">Transmembrane</keyword>
<gene>
    <name evidence="3" type="ORF">ACFQDO_13565</name>
</gene>
<dbReference type="RefSeq" id="WP_345715151.1">
    <property type="nucleotide sequence ID" value="NZ_BAABFP010000002.1"/>
</dbReference>
<accession>A0ABW1JHE9</accession>
<feature type="transmembrane region" description="Helical" evidence="1">
    <location>
        <begin position="53"/>
        <end position="71"/>
    </location>
</feature>